<dbReference type="InterPro" id="IPR006149">
    <property type="entry name" value="EB_dom"/>
</dbReference>
<evidence type="ECO:0000313" key="4">
    <source>
        <dbReference type="RefSeq" id="XP_017775716.1"/>
    </source>
</evidence>
<name>A0ABM1MMB6_NICVS</name>
<dbReference type="PANTHER" id="PTHR39069:SF8">
    <property type="entry name" value="FI17111P1"/>
    <property type="match status" value="1"/>
</dbReference>
<dbReference type="RefSeq" id="XP_017775716.1">
    <property type="nucleotide sequence ID" value="XM_017920227.1"/>
</dbReference>
<feature type="chain" id="PRO_5045198840" evidence="1">
    <location>
        <begin position="18"/>
        <end position="306"/>
    </location>
</feature>
<feature type="domain" description="EB" evidence="2">
    <location>
        <begin position="228"/>
        <end position="280"/>
    </location>
</feature>
<dbReference type="GeneID" id="108562016"/>
<dbReference type="Proteomes" id="UP000695000">
    <property type="component" value="Unplaced"/>
</dbReference>
<keyword evidence="1" id="KW-0732">Signal</keyword>
<evidence type="ECO:0000256" key="1">
    <source>
        <dbReference type="SAM" id="SignalP"/>
    </source>
</evidence>
<organism evidence="3 4">
    <name type="scientific">Nicrophorus vespilloides</name>
    <name type="common">Boreal carrion beetle</name>
    <dbReference type="NCBI Taxonomy" id="110193"/>
    <lineage>
        <taxon>Eukaryota</taxon>
        <taxon>Metazoa</taxon>
        <taxon>Ecdysozoa</taxon>
        <taxon>Arthropoda</taxon>
        <taxon>Hexapoda</taxon>
        <taxon>Insecta</taxon>
        <taxon>Pterygota</taxon>
        <taxon>Neoptera</taxon>
        <taxon>Endopterygota</taxon>
        <taxon>Coleoptera</taxon>
        <taxon>Polyphaga</taxon>
        <taxon>Staphyliniformia</taxon>
        <taxon>Silphidae</taxon>
        <taxon>Nicrophorinae</taxon>
        <taxon>Nicrophorus</taxon>
    </lineage>
</organism>
<dbReference type="Pfam" id="PF01683">
    <property type="entry name" value="EB"/>
    <property type="match status" value="2"/>
</dbReference>
<proteinExistence type="predicted"/>
<dbReference type="PANTHER" id="PTHR39069">
    <property type="entry name" value="ECDYSONE-INDUCIBLE GENE E1, ISOFORM A"/>
    <property type="match status" value="1"/>
</dbReference>
<gene>
    <name evidence="4" type="primary">LOC108562016</name>
</gene>
<reference evidence="4" key="1">
    <citation type="submission" date="2025-08" db="UniProtKB">
        <authorList>
            <consortium name="RefSeq"/>
        </authorList>
    </citation>
    <scope>IDENTIFICATION</scope>
    <source>
        <tissue evidence="4">Whole Larva</tissue>
    </source>
</reference>
<feature type="signal peptide" evidence="1">
    <location>
        <begin position="1"/>
        <end position="17"/>
    </location>
</feature>
<accession>A0ABM1MMB6</accession>
<evidence type="ECO:0000313" key="3">
    <source>
        <dbReference type="Proteomes" id="UP000695000"/>
    </source>
</evidence>
<sequence length="306" mass="33934">MKEILILTFVFIADTSCMEFRENVLAPCIGDEDCDHLSIDAKCINKVCECPNCDYDHESVIVTRIGESCRKLKDCSVLDSYCLQNKCVCKKGMIAASKGKKCLKISQGVGSVCLEDSQCSANVTNSICYNGMCICHDNLHLVGKQCIANKTLGESCHESNECTVEYSECVDNVCSCIQRYVRSDQRCLLQSKTFLSPCVEDIQCTETLGSGSQCLQGFCNCYDLFQFKAANNKCVKDLLLGNICKENGECHQPGPEPSRLECILGECKCKAPYEQVDHFCVSGANRSHLSWALAIVVWMVARFCRV</sequence>
<keyword evidence="3" id="KW-1185">Reference proteome</keyword>
<evidence type="ECO:0000259" key="2">
    <source>
        <dbReference type="Pfam" id="PF01683"/>
    </source>
</evidence>
<feature type="domain" description="EB" evidence="2">
    <location>
        <begin position="135"/>
        <end position="187"/>
    </location>
</feature>
<protein>
    <submittedName>
        <fullName evidence="4">Tenascin-like</fullName>
    </submittedName>
</protein>